<evidence type="ECO:0000313" key="2">
    <source>
        <dbReference type="Proteomes" id="UP000199532"/>
    </source>
</evidence>
<sequence length="334" mass="39209">MTAPLLLSRNEIDDVRWNETVKNSEQHIIYAYSWYLDVVCEQWMALVWPAAEDYQVIMPLPVKKKWFIEVIQQPLFCQYLGIFSSRDLSKSVVEEFLKSLDRNFRYISTYNFNPSNTANLRPLIRRFNTFRLSENTTFLLSLRSCYENLSAGYSLDRKTNLKRSFKENWSFEKSQDFKPLVEMFQQNHESKIAGGVRKSTYEILSQLLEQISENQSLEIWYAIKDDLLHSGVLIVKSENKAIYLFNAADKIGRKGNARTIMLDKFFQENADSSILFDFESPDVESIASFYRSFGATAANYFGIKKNDLFFPFKQIQNRRLKKMLNTRPTLSEDF</sequence>
<evidence type="ECO:0000313" key="1">
    <source>
        <dbReference type="EMBL" id="SEI72730.1"/>
    </source>
</evidence>
<keyword evidence="2" id="KW-1185">Reference proteome</keyword>
<gene>
    <name evidence="1" type="ORF">SAMN04487995_1900</name>
</gene>
<reference evidence="1 2" key="1">
    <citation type="submission" date="2016-10" db="EMBL/GenBank/DDBJ databases">
        <authorList>
            <person name="de Groot N.N."/>
        </authorList>
    </citation>
    <scope>NUCLEOTIDE SEQUENCE [LARGE SCALE GENOMIC DNA]</scope>
    <source>
        <strain evidence="1 2">DSM 19938</strain>
    </source>
</reference>
<dbReference type="STRING" id="408657.SAMN04487995_1900"/>
<proteinExistence type="predicted"/>
<dbReference type="OrthoDB" id="116151at2"/>
<name>A0A1H6T8W4_9BACT</name>
<dbReference type="EMBL" id="FNXY01000003">
    <property type="protein sequence ID" value="SEI72730.1"/>
    <property type="molecule type" value="Genomic_DNA"/>
</dbReference>
<protein>
    <recommendedName>
        <fullName evidence="3">Acetyltransferase (GNAT) domain-containing protein</fullName>
    </recommendedName>
</protein>
<organism evidence="1 2">
    <name type="scientific">Dyadobacter koreensis</name>
    <dbReference type="NCBI Taxonomy" id="408657"/>
    <lineage>
        <taxon>Bacteria</taxon>
        <taxon>Pseudomonadati</taxon>
        <taxon>Bacteroidota</taxon>
        <taxon>Cytophagia</taxon>
        <taxon>Cytophagales</taxon>
        <taxon>Spirosomataceae</taxon>
        <taxon>Dyadobacter</taxon>
    </lineage>
</organism>
<dbReference type="Proteomes" id="UP000199532">
    <property type="component" value="Unassembled WGS sequence"/>
</dbReference>
<dbReference type="AlphaFoldDB" id="A0A1H6T8W4"/>
<dbReference type="Gene3D" id="3.40.630.30">
    <property type="match status" value="1"/>
</dbReference>
<evidence type="ECO:0008006" key="3">
    <source>
        <dbReference type="Google" id="ProtNLM"/>
    </source>
</evidence>
<accession>A0A1H6T8W4</accession>
<dbReference type="RefSeq" id="WP_090334924.1">
    <property type="nucleotide sequence ID" value="NZ_FNXY01000003.1"/>
</dbReference>